<protein>
    <recommendedName>
        <fullName evidence="12 13">DNA primase</fullName>
        <ecNumber evidence="12">2.7.7.101</ecNumber>
    </recommendedName>
</protein>
<comment type="function">
    <text evidence="12 13">RNA polymerase that catalyzes the synthesis of short RNA molecules used as primers for DNA polymerase during DNA replication.</text>
</comment>
<evidence type="ECO:0000313" key="17">
    <source>
        <dbReference type="Proteomes" id="UP000198571"/>
    </source>
</evidence>
<dbReference type="GO" id="GO:0003677">
    <property type="term" value="F:DNA binding"/>
    <property type="evidence" value="ECO:0007669"/>
    <property type="project" value="UniProtKB-KW"/>
</dbReference>
<gene>
    <name evidence="12" type="primary">dnaG</name>
    <name evidence="16" type="ORF">SAMN05518684_10373</name>
</gene>
<keyword evidence="3 12" id="KW-0808">Transferase</keyword>
<dbReference type="GO" id="GO:0008270">
    <property type="term" value="F:zinc ion binding"/>
    <property type="evidence" value="ECO:0007669"/>
    <property type="project" value="UniProtKB-UniRule"/>
</dbReference>
<reference evidence="17" key="1">
    <citation type="submission" date="2016-10" db="EMBL/GenBank/DDBJ databases">
        <authorList>
            <person name="Varghese N."/>
            <person name="Submissions S."/>
        </authorList>
    </citation>
    <scope>NUCLEOTIDE SEQUENCE [LARGE SCALE GENOMIC DNA]</scope>
    <source>
        <strain evidence="17">S9</strain>
    </source>
</reference>
<dbReference type="FunFam" id="3.90.980.10:FF:000001">
    <property type="entry name" value="DNA primase"/>
    <property type="match status" value="1"/>
</dbReference>
<dbReference type="InterPro" id="IPR050219">
    <property type="entry name" value="DnaG_primase"/>
</dbReference>
<proteinExistence type="inferred from homology"/>
<dbReference type="Pfam" id="PF10410">
    <property type="entry name" value="DnaB_bind"/>
    <property type="match status" value="1"/>
</dbReference>
<comment type="domain">
    <text evidence="12">Contains an N-terminal zinc-binding domain, a central core domain that contains the primase activity, and a C-terminal DnaB-binding domain.</text>
</comment>
<dbReference type="EC" id="2.7.7.101" evidence="12"/>
<keyword evidence="9" id="KW-0460">Magnesium</keyword>
<dbReference type="SUPFAM" id="SSF57783">
    <property type="entry name" value="Zinc beta-ribbon"/>
    <property type="match status" value="1"/>
</dbReference>
<dbReference type="EMBL" id="FOGT01000003">
    <property type="protein sequence ID" value="SER70081.1"/>
    <property type="molecule type" value="Genomic_DNA"/>
</dbReference>
<dbReference type="InterPro" id="IPR016136">
    <property type="entry name" value="DNA_helicase_N/primase_C"/>
</dbReference>
<evidence type="ECO:0000256" key="10">
    <source>
        <dbReference type="ARBA" id="ARBA00023125"/>
    </source>
</evidence>
<dbReference type="InterPro" id="IPR036185">
    <property type="entry name" value="DNA_heli_DnaB-like_N_sf"/>
</dbReference>
<name>A0A1H9RAY0_9BACI</name>
<dbReference type="AlphaFoldDB" id="A0A1H9RAY0"/>
<dbReference type="InterPro" id="IPR013173">
    <property type="entry name" value="DNA_primase_DnaG_DnaB-bd_dom"/>
</dbReference>
<dbReference type="PIRSF" id="PIRSF002811">
    <property type="entry name" value="DnaG"/>
    <property type="match status" value="1"/>
</dbReference>
<dbReference type="Gene3D" id="1.10.860.10">
    <property type="entry name" value="DNAb Helicase, Chain A"/>
    <property type="match status" value="1"/>
</dbReference>
<keyword evidence="17" id="KW-1185">Reference proteome</keyword>
<keyword evidence="5 12" id="KW-0235">DNA replication</keyword>
<dbReference type="GO" id="GO:0005737">
    <property type="term" value="C:cytoplasm"/>
    <property type="evidence" value="ECO:0007669"/>
    <property type="project" value="TreeGrafter"/>
</dbReference>
<dbReference type="GO" id="GO:0006269">
    <property type="term" value="P:DNA replication, synthesis of primer"/>
    <property type="evidence" value="ECO:0007669"/>
    <property type="project" value="UniProtKB-UniRule"/>
</dbReference>
<dbReference type="InterPro" id="IPR006295">
    <property type="entry name" value="DNA_primase_DnaG"/>
</dbReference>
<dbReference type="InterPro" id="IPR019475">
    <property type="entry name" value="DNA_primase_DnaB-bd"/>
</dbReference>
<keyword evidence="4 12" id="KW-0548">Nucleotidyltransferase</keyword>
<dbReference type="SUPFAM" id="SSF48024">
    <property type="entry name" value="N-terminal domain of DnaB helicase"/>
    <property type="match status" value="1"/>
</dbReference>
<dbReference type="InterPro" id="IPR006171">
    <property type="entry name" value="TOPRIM_dom"/>
</dbReference>
<evidence type="ECO:0000256" key="6">
    <source>
        <dbReference type="ARBA" id="ARBA00022723"/>
    </source>
</evidence>
<evidence type="ECO:0000256" key="13">
    <source>
        <dbReference type="PIRNR" id="PIRNR002811"/>
    </source>
</evidence>
<comment type="subunit">
    <text evidence="12">Monomer. Interacts with DnaB.</text>
</comment>
<dbReference type="GO" id="GO:0003678">
    <property type="term" value="F:DNA helicase activity"/>
    <property type="evidence" value="ECO:0007669"/>
    <property type="project" value="InterPro"/>
</dbReference>
<dbReference type="InterPro" id="IPR036977">
    <property type="entry name" value="DNA_primase_Znf_CHC2"/>
</dbReference>
<dbReference type="HAMAP" id="MF_00974">
    <property type="entry name" value="DNA_primase_DnaG"/>
    <property type="match status" value="1"/>
</dbReference>
<dbReference type="InterPro" id="IPR037068">
    <property type="entry name" value="DNA_primase_core_N_sf"/>
</dbReference>
<evidence type="ECO:0000256" key="7">
    <source>
        <dbReference type="ARBA" id="ARBA00022771"/>
    </source>
</evidence>
<dbReference type="Proteomes" id="UP000198571">
    <property type="component" value="Unassembled WGS sequence"/>
</dbReference>
<keyword evidence="8 12" id="KW-0862">Zinc</keyword>
<evidence type="ECO:0000256" key="1">
    <source>
        <dbReference type="ARBA" id="ARBA00022478"/>
    </source>
</evidence>
<dbReference type="GO" id="GO:0000428">
    <property type="term" value="C:DNA-directed RNA polymerase complex"/>
    <property type="evidence" value="ECO:0007669"/>
    <property type="project" value="UniProtKB-KW"/>
</dbReference>
<evidence type="ECO:0000256" key="12">
    <source>
        <dbReference type="HAMAP-Rule" id="MF_00974"/>
    </source>
</evidence>
<dbReference type="CDD" id="cd03364">
    <property type="entry name" value="TOPRIM_DnaG_primases"/>
    <property type="match status" value="1"/>
</dbReference>
<dbReference type="Pfam" id="PF01807">
    <property type="entry name" value="Zn_ribbon_DnaG"/>
    <property type="match status" value="1"/>
</dbReference>
<dbReference type="GO" id="GO:0003899">
    <property type="term" value="F:DNA-directed RNA polymerase activity"/>
    <property type="evidence" value="ECO:0007669"/>
    <property type="project" value="UniProtKB-UniRule"/>
</dbReference>
<evidence type="ECO:0000256" key="8">
    <source>
        <dbReference type="ARBA" id="ARBA00022833"/>
    </source>
</evidence>
<dbReference type="SMART" id="SM00493">
    <property type="entry name" value="TOPRIM"/>
    <property type="match status" value="1"/>
</dbReference>
<keyword evidence="1 12" id="KW-0240">DNA-directed RNA polymerase</keyword>
<evidence type="ECO:0000256" key="2">
    <source>
        <dbReference type="ARBA" id="ARBA00022515"/>
    </source>
</evidence>
<dbReference type="FunFam" id="3.90.580.10:FF:000001">
    <property type="entry name" value="DNA primase"/>
    <property type="match status" value="1"/>
</dbReference>
<feature type="zinc finger region" description="CHC2-type" evidence="12 14">
    <location>
        <begin position="43"/>
        <end position="67"/>
    </location>
</feature>
<dbReference type="GO" id="GO:1990077">
    <property type="term" value="C:primosome complex"/>
    <property type="evidence" value="ECO:0007669"/>
    <property type="project" value="UniProtKB-KW"/>
</dbReference>
<keyword evidence="11 12" id="KW-0804">Transcription</keyword>
<evidence type="ECO:0000256" key="3">
    <source>
        <dbReference type="ARBA" id="ARBA00022679"/>
    </source>
</evidence>
<dbReference type="InterPro" id="IPR002694">
    <property type="entry name" value="Znf_CHC2"/>
</dbReference>
<evidence type="ECO:0000259" key="15">
    <source>
        <dbReference type="PROSITE" id="PS50880"/>
    </source>
</evidence>
<dbReference type="Gene3D" id="3.40.1360.10">
    <property type="match status" value="1"/>
</dbReference>
<dbReference type="PANTHER" id="PTHR30313:SF2">
    <property type="entry name" value="DNA PRIMASE"/>
    <property type="match status" value="1"/>
</dbReference>
<dbReference type="PANTHER" id="PTHR30313">
    <property type="entry name" value="DNA PRIMASE"/>
    <property type="match status" value="1"/>
</dbReference>
<dbReference type="Gene3D" id="3.90.580.10">
    <property type="entry name" value="Zinc finger, CHC2-type domain"/>
    <property type="match status" value="1"/>
</dbReference>
<dbReference type="STRING" id="1601833.SAMN05518684_10373"/>
<keyword evidence="6 12" id="KW-0479">Metal-binding</keyword>
<dbReference type="Pfam" id="PF08275">
    <property type="entry name" value="DNAG_N"/>
    <property type="match status" value="1"/>
</dbReference>
<dbReference type="InterPro" id="IPR013264">
    <property type="entry name" value="DNAG_N"/>
</dbReference>
<evidence type="ECO:0000256" key="9">
    <source>
        <dbReference type="ARBA" id="ARBA00022842"/>
    </source>
</evidence>
<evidence type="ECO:0000256" key="14">
    <source>
        <dbReference type="PIRSR" id="PIRSR002811-1"/>
    </source>
</evidence>
<dbReference type="InterPro" id="IPR034151">
    <property type="entry name" value="TOPRIM_DnaG_bac"/>
</dbReference>
<comment type="cofactor">
    <cofactor evidence="12 13 14">
        <name>Zn(2+)</name>
        <dbReference type="ChEBI" id="CHEBI:29105"/>
    </cofactor>
    <text evidence="12 13 14">Binds 1 zinc ion per monomer.</text>
</comment>
<evidence type="ECO:0000256" key="11">
    <source>
        <dbReference type="ARBA" id="ARBA00023163"/>
    </source>
</evidence>
<dbReference type="GO" id="GO:0005524">
    <property type="term" value="F:ATP binding"/>
    <property type="evidence" value="ECO:0007669"/>
    <property type="project" value="InterPro"/>
</dbReference>
<dbReference type="PROSITE" id="PS50880">
    <property type="entry name" value="TOPRIM"/>
    <property type="match status" value="1"/>
</dbReference>
<keyword evidence="2 12" id="KW-0639">Primosome</keyword>
<evidence type="ECO:0000256" key="5">
    <source>
        <dbReference type="ARBA" id="ARBA00022705"/>
    </source>
</evidence>
<organism evidence="16 17">
    <name type="scientific">Salipaludibacillus aurantiacus</name>
    <dbReference type="NCBI Taxonomy" id="1601833"/>
    <lineage>
        <taxon>Bacteria</taxon>
        <taxon>Bacillati</taxon>
        <taxon>Bacillota</taxon>
        <taxon>Bacilli</taxon>
        <taxon>Bacillales</taxon>
        <taxon>Bacillaceae</taxon>
    </lineage>
</organism>
<dbReference type="Pfam" id="PF13155">
    <property type="entry name" value="Toprim_2"/>
    <property type="match status" value="1"/>
</dbReference>
<evidence type="ECO:0000256" key="4">
    <source>
        <dbReference type="ARBA" id="ARBA00022695"/>
    </source>
</evidence>
<dbReference type="InterPro" id="IPR030846">
    <property type="entry name" value="DnaG_bac"/>
</dbReference>
<dbReference type="Pfam" id="PF08278">
    <property type="entry name" value="DnaG_DnaB_bind"/>
    <property type="match status" value="1"/>
</dbReference>
<dbReference type="SUPFAM" id="SSF56731">
    <property type="entry name" value="DNA primase core"/>
    <property type="match status" value="1"/>
</dbReference>
<dbReference type="NCBIfam" id="TIGR01391">
    <property type="entry name" value="dnaG"/>
    <property type="match status" value="1"/>
</dbReference>
<comment type="similarity">
    <text evidence="12 13">Belongs to the DnaG primase family.</text>
</comment>
<keyword evidence="7 12" id="KW-0863">Zinc-finger</keyword>
<sequence length="606" mass="70258">MRNVAQRIPEEKIEEIRQALDIVDVVSEYVQLKKQGRNFVGLCPFHGEKTPSFSVSPDKQLYHCFGCGAGGNAFSFIMETEGISFIEAVEKLASQTNVSLPELETEARRKPELSDKMKHWYEGHKFAAKLYHHILTVSDEGREAREYLRKRGFTKEMIDHFQIGYAPNSWDFLSQFLKKRSFKMDEMAECGLVGLRESDGQPYDRFRDRIMFPIWDRRGNMIAFGGRVLNEGHPKYLNSPESEVFNKSENLYFFHQARPSIRKKNEAVLFEGYVDVISSWRAGIDNGIGGLGTALTENQAKMIRRNADKVILCYDSDEAGMNATYKNARILQNTGAEVVIASLPEGYDPDDYIQKHGPKRFLQDVISNYMTFTAFKFRYYRRGKNLQYEGDRLNYIEQMVNAVSQLPRAVERDYYLRQLADEFSLSLEALKQEQTEVIKSQQKKQKRQVYQAVQTKSLNVAKKMLSAHENAERELIALMLQSRSIAEQVQKEVGGEFHYDAYQAIAALIYSYYGEGYEPDPSHFIERIEDKHLRKITTELAMKKVNIDLSEQELNDYLKQLRQFPKRKEIEQLKIKQKKAEEVAEYKEAALIAMEIVKINKELKEQ</sequence>
<dbReference type="Gene3D" id="3.90.980.10">
    <property type="entry name" value="DNA primase, catalytic core, N-terminal domain"/>
    <property type="match status" value="1"/>
</dbReference>
<comment type="catalytic activity">
    <reaction evidence="12">
        <text>ssDNA + n NTP = ssDNA/pppN(pN)n-1 hybrid + (n-1) diphosphate.</text>
        <dbReference type="EC" id="2.7.7.101"/>
    </reaction>
</comment>
<keyword evidence="10 12" id="KW-0238">DNA-binding</keyword>
<dbReference type="SMART" id="SM00400">
    <property type="entry name" value="ZnF_CHCC"/>
    <property type="match status" value="1"/>
</dbReference>
<evidence type="ECO:0000313" key="16">
    <source>
        <dbReference type="EMBL" id="SER70081.1"/>
    </source>
</evidence>
<accession>A0A1H9RAY0</accession>
<feature type="domain" description="Toprim" evidence="15">
    <location>
        <begin position="265"/>
        <end position="346"/>
    </location>
</feature>